<proteinExistence type="inferred from homology"/>
<dbReference type="Proteomes" id="UP001189429">
    <property type="component" value="Unassembled WGS sequence"/>
</dbReference>
<dbReference type="EMBL" id="CAUYUJ010000296">
    <property type="protein sequence ID" value="CAK0789747.1"/>
    <property type="molecule type" value="Genomic_DNA"/>
</dbReference>
<keyword evidence="3" id="KW-0813">Transport</keyword>
<evidence type="ECO:0000256" key="4">
    <source>
        <dbReference type="ARBA" id="ARBA00022692"/>
    </source>
</evidence>
<evidence type="ECO:0000256" key="2">
    <source>
        <dbReference type="ARBA" id="ARBA00008066"/>
    </source>
</evidence>
<dbReference type="InterPro" id="IPR013057">
    <property type="entry name" value="AA_transpt_TM"/>
</dbReference>
<evidence type="ECO:0000256" key="8">
    <source>
        <dbReference type="SAM" id="Phobius"/>
    </source>
</evidence>
<keyword evidence="4 8" id="KW-0812">Transmembrane</keyword>
<evidence type="ECO:0000256" key="6">
    <source>
        <dbReference type="ARBA" id="ARBA00022989"/>
    </source>
</evidence>
<keyword evidence="7 8" id="KW-0472">Membrane</keyword>
<feature type="transmembrane region" description="Helical" evidence="8">
    <location>
        <begin position="135"/>
        <end position="157"/>
    </location>
</feature>
<evidence type="ECO:0000256" key="5">
    <source>
        <dbReference type="ARBA" id="ARBA00022970"/>
    </source>
</evidence>
<comment type="similarity">
    <text evidence="2">Belongs to the amino acid/polyamine transporter 2 family.</text>
</comment>
<feature type="domain" description="Amino acid transporter transmembrane" evidence="9">
    <location>
        <begin position="2"/>
        <end position="127"/>
    </location>
</feature>
<protein>
    <recommendedName>
        <fullName evidence="9">Amino acid transporter transmembrane domain-containing protein</fullName>
    </recommendedName>
</protein>
<evidence type="ECO:0000256" key="3">
    <source>
        <dbReference type="ARBA" id="ARBA00022448"/>
    </source>
</evidence>
<evidence type="ECO:0000313" key="10">
    <source>
        <dbReference type="EMBL" id="CAK0789747.1"/>
    </source>
</evidence>
<organism evidence="10 11">
    <name type="scientific">Prorocentrum cordatum</name>
    <dbReference type="NCBI Taxonomy" id="2364126"/>
    <lineage>
        <taxon>Eukaryota</taxon>
        <taxon>Sar</taxon>
        <taxon>Alveolata</taxon>
        <taxon>Dinophyceae</taxon>
        <taxon>Prorocentrales</taxon>
        <taxon>Prorocentraceae</taxon>
        <taxon>Prorocentrum</taxon>
    </lineage>
</organism>
<keyword evidence="6 8" id="KW-1133">Transmembrane helix</keyword>
<evidence type="ECO:0000259" key="9">
    <source>
        <dbReference type="Pfam" id="PF01490"/>
    </source>
</evidence>
<dbReference type="PANTHER" id="PTHR22950">
    <property type="entry name" value="AMINO ACID TRANSPORTER"/>
    <property type="match status" value="1"/>
</dbReference>
<comment type="subcellular location">
    <subcellularLocation>
        <location evidence="1">Membrane</location>
        <topology evidence="1">Multi-pass membrane protein</topology>
    </subcellularLocation>
</comment>
<evidence type="ECO:0000256" key="7">
    <source>
        <dbReference type="ARBA" id="ARBA00023136"/>
    </source>
</evidence>
<sequence length="158" mass="16557">MVLYLAVGVVGYMAFGKNTEADVVSQIAAVRGQSRVVTSIQALLASFIVLKTPLIILPLRTLTLAILCLDINSGDLSAGKNAALTLALLVCVYCMALALPDLGKLLELLGAVCVMPLCFVVPARLSWAVEEPRRTVSCLVMGLAGLLVSALSLVSMVV</sequence>
<feature type="transmembrane region" description="Helical" evidence="8">
    <location>
        <begin position="81"/>
        <end position="99"/>
    </location>
</feature>
<dbReference type="Pfam" id="PF01490">
    <property type="entry name" value="Aa_trans"/>
    <property type="match status" value="1"/>
</dbReference>
<evidence type="ECO:0000256" key="1">
    <source>
        <dbReference type="ARBA" id="ARBA00004141"/>
    </source>
</evidence>
<feature type="transmembrane region" description="Helical" evidence="8">
    <location>
        <begin position="105"/>
        <end position="123"/>
    </location>
</feature>
<gene>
    <name evidence="10" type="ORF">PCOR1329_LOCUS1230</name>
</gene>
<name>A0ABN9PHT3_9DINO</name>
<comment type="caution">
    <text evidence="10">The sequence shown here is derived from an EMBL/GenBank/DDBJ whole genome shotgun (WGS) entry which is preliminary data.</text>
</comment>
<keyword evidence="5" id="KW-0029">Amino-acid transport</keyword>
<accession>A0ABN9PHT3</accession>
<reference evidence="10" key="1">
    <citation type="submission" date="2023-10" db="EMBL/GenBank/DDBJ databases">
        <authorList>
            <person name="Chen Y."/>
            <person name="Shah S."/>
            <person name="Dougan E. K."/>
            <person name="Thang M."/>
            <person name="Chan C."/>
        </authorList>
    </citation>
    <scope>NUCLEOTIDE SEQUENCE [LARGE SCALE GENOMIC DNA]</scope>
</reference>
<evidence type="ECO:0000313" key="11">
    <source>
        <dbReference type="Proteomes" id="UP001189429"/>
    </source>
</evidence>
<feature type="transmembrane region" description="Helical" evidence="8">
    <location>
        <begin position="40"/>
        <end position="69"/>
    </location>
</feature>
<dbReference type="PANTHER" id="PTHR22950:SF458">
    <property type="entry name" value="SODIUM-COUPLED NEUTRAL AMINO ACID TRANSPORTER 11-RELATED"/>
    <property type="match status" value="1"/>
</dbReference>
<keyword evidence="11" id="KW-1185">Reference proteome</keyword>